<feature type="domain" description="Aminotransferase-like plant mobile" evidence="1">
    <location>
        <begin position="3"/>
        <end position="334"/>
    </location>
</feature>
<dbReference type="InterPro" id="IPR019557">
    <property type="entry name" value="AminoTfrase-like_pln_mobile"/>
</dbReference>
<evidence type="ECO:0000313" key="3">
    <source>
        <dbReference type="RefSeq" id="XP_009775262.1"/>
    </source>
</evidence>
<reference evidence="2" key="1">
    <citation type="journal article" date="2013" name="Genome Biol.">
        <title>Reference genomes and transcriptomes of Nicotiana sylvestris and Nicotiana tomentosiformis.</title>
        <authorList>
            <person name="Sierro N."/>
            <person name="Battey J.N."/>
            <person name="Ouadi S."/>
            <person name="Bovet L."/>
            <person name="Goepfert S."/>
            <person name="Bakaher N."/>
            <person name="Peitsch M.C."/>
            <person name="Ivanov N.V."/>
        </authorList>
    </citation>
    <scope>NUCLEOTIDE SEQUENCE [LARGE SCALE GENOMIC DNA]</scope>
</reference>
<dbReference type="Proteomes" id="UP000189701">
    <property type="component" value="Unplaced"/>
</dbReference>
<dbReference type="KEGG" id="nsy:104225194"/>
<keyword evidence="2" id="KW-1185">Reference proteome</keyword>
<dbReference type="InterPro" id="IPR044824">
    <property type="entry name" value="MAIN-like"/>
</dbReference>
<reference evidence="3" key="2">
    <citation type="submission" date="2025-08" db="UniProtKB">
        <authorList>
            <consortium name="RefSeq"/>
        </authorList>
    </citation>
    <scope>IDENTIFICATION</scope>
    <source>
        <tissue evidence="3">Leaf</tissue>
    </source>
</reference>
<dbReference type="eggNOG" id="ENOG502QW7G">
    <property type="taxonomic scope" value="Eukaryota"/>
</dbReference>
<dbReference type="RefSeq" id="XP_070023638.1">
    <property type="nucleotide sequence ID" value="XM_070167537.1"/>
</dbReference>
<organism evidence="2 3">
    <name type="scientific">Nicotiana sylvestris</name>
    <name type="common">Wood tobacco</name>
    <name type="synonym">South American tobacco</name>
    <dbReference type="NCBI Taxonomy" id="4096"/>
    <lineage>
        <taxon>Eukaryota</taxon>
        <taxon>Viridiplantae</taxon>
        <taxon>Streptophyta</taxon>
        <taxon>Embryophyta</taxon>
        <taxon>Tracheophyta</taxon>
        <taxon>Spermatophyta</taxon>
        <taxon>Magnoliopsida</taxon>
        <taxon>eudicotyledons</taxon>
        <taxon>Gunneridae</taxon>
        <taxon>Pentapetalae</taxon>
        <taxon>asterids</taxon>
        <taxon>lamiids</taxon>
        <taxon>Solanales</taxon>
        <taxon>Solanaceae</taxon>
        <taxon>Nicotianoideae</taxon>
        <taxon>Nicotianeae</taxon>
        <taxon>Nicotiana</taxon>
    </lineage>
</organism>
<sequence>MFQDVQVLYGRHADGLVVALPQYMRSMMRAQYLDLLQQFTGFSPQGEDAASGGSRISVIAIRQHLKVLHADITGETEDLHIHQYTRLVLLLLFVGVLFPNTLGNLVSMRFLHHLQQLDELPQYSWGVAILAYLYRSMCWSSMGTQSDICGFLPLLQVWAWEQFLPLQPPLSSLPPDVAPLFLPLARRWVLRHGNYRAINAHHNLSLVRDVLDMLDAAQFVWMPYNDDLIADLPDYCRAGRLIWSTSVPLMCRDIVEHHATKRVLFQFDRPQNIPSQPTWEATHYQRDDHSRADDTFVAWLEAQVHTWEQREDLIPPPPSQIQVATIEIYTSWYRRHTRLIIRNPVHQAGDRYRPYVGRHKALICFFWNPYL</sequence>
<dbReference type="GO" id="GO:0010073">
    <property type="term" value="P:meristem maintenance"/>
    <property type="evidence" value="ECO:0007669"/>
    <property type="project" value="InterPro"/>
</dbReference>
<dbReference type="AlphaFoldDB" id="A0A1U7W5E3"/>
<name>A0A1U7W5E3_NICSY</name>
<dbReference type="Pfam" id="PF10536">
    <property type="entry name" value="PMD"/>
    <property type="match status" value="1"/>
</dbReference>
<dbReference type="STRING" id="4096.A0A1U7W5E3"/>
<evidence type="ECO:0000259" key="1">
    <source>
        <dbReference type="Pfam" id="PF10536"/>
    </source>
</evidence>
<dbReference type="GeneID" id="104225194"/>
<dbReference type="PANTHER" id="PTHR46033:SF8">
    <property type="entry name" value="PROTEIN MAINTENANCE OF MERISTEMS-LIKE"/>
    <property type="match status" value="1"/>
</dbReference>
<protein>
    <submittedName>
        <fullName evidence="3">Serine/threonine-protein phosphatase 7 long form homolog</fullName>
    </submittedName>
</protein>
<gene>
    <name evidence="3" type="primary">LOC104225194</name>
</gene>
<proteinExistence type="predicted"/>
<evidence type="ECO:0000313" key="2">
    <source>
        <dbReference type="Proteomes" id="UP000189701"/>
    </source>
</evidence>
<dbReference type="OrthoDB" id="1936739at2759"/>
<dbReference type="PANTHER" id="PTHR46033">
    <property type="entry name" value="PROTEIN MAIN-LIKE 2"/>
    <property type="match status" value="1"/>
</dbReference>
<accession>A0A1U7W5E3</accession>
<dbReference type="RefSeq" id="XP_009775262.1">
    <property type="nucleotide sequence ID" value="XM_009776960.1"/>
</dbReference>